<reference evidence="4" key="2">
    <citation type="submission" date="2019-06" db="EMBL/GenBank/DDBJ databases">
        <title>Genomics analysis of Aphanomyces spp. identifies a new class of oomycete effector associated with host adaptation.</title>
        <authorList>
            <person name="Gaulin E."/>
        </authorList>
    </citation>
    <scope>NUCLEOTIDE SEQUENCE</scope>
    <source>
        <strain evidence="4">CBS 578.67</strain>
    </source>
</reference>
<dbReference type="EMBL" id="VJMH01006383">
    <property type="protein sequence ID" value="KAF0690300.1"/>
    <property type="molecule type" value="Genomic_DNA"/>
</dbReference>
<protein>
    <submittedName>
        <fullName evidence="7">Aste57867_18326 protein</fullName>
    </submittedName>
    <submittedName>
        <fullName evidence="6">Aste57867_5395 protein</fullName>
    </submittedName>
</protein>
<evidence type="ECO:0000313" key="6">
    <source>
        <dbReference type="EMBL" id="VFT82453.1"/>
    </source>
</evidence>
<feature type="signal peptide" evidence="2">
    <location>
        <begin position="1"/>
        <end position="18"/>
    </location>
</feature>
<evidence type="ECO:0000313" key="8">
    <source>
        <dbReference type="Proteomes" id="UP000332933"/>
    </source>
</evidence>
<dbReference type="PANTHER" id="PTHR11439">
    <property type="entry name" value="GAG-POL-RELATED RETROTRANSPOSON"/>
    <property type="match status" value="1"/>
</dbReference>
<feature type="domain" description="Reverse transcriptase Ty1/copia-type" evidence="3">
    <location>
        <begin position="3"/>
        <end position="187"/>
    </location>
</feature>
<dbReference type="SUPFAM" id="SSF56672">
    <property type="entry name" value="DNA/RNA polymerases"/>
    <property type="match status" value="1"/>
</dbReference>
<organism evidence="6 8">
    <name type="scientific">Aphanomyces stellatus</name>
    <dbReference type="NCBI Taxonomy" id="120398"/>
    <lineage>
        <taxon>Eukaryota</taxon>
        <taxon>Sar</taxon>
        <taxon>Stramenopiles</taxon>
        <taxon>Oomycota</taxon>
        <taxon>Saprolegniomycetes</taxon>
        <taxon>Saprolegniales</taxon>
        <taxon>Verrucalvaceae</taxon>
        <taxon>Aphanomyces</taxon>
    </lineage>
</organism>
<dbReference type="InterPro" id="IPR043502">
    <property type="entry name" value="DNA/RNA_pol_sf"/>
</dbReference>
<evidence type="ECO:0000256" key="1">
    <source>
        <dbReference type="SAM" id="MobiDB-lite"/>
    </source>
</evidence>
<dbReference type="CDD" id="cd09272">
    <property type="entry name" value="RNase_HI_RT_Ty1"/>
    <property type="match status" value="1"/>
</dbReference>
<keyword evidence="8" id="KW-1185">Reference proteome</keyword>
<sequence length="409" mass="45589">MASLRAIIAFVAFKNWAALQGDADVAFVQALMEKGILLFTDQPPGYEDGTDDKQLLLRALYGFKQSALAWYRRNRKIMIALGFRPSALDPCVYVRGSGDDIYIMEIVATYVDDFVVVAKTAAKADAVMDQLEAKIKMKRQGDVHFFLGIKVVRDRDAGTITLSQEAYACKVWERFGMANCAGCNTPEVDERDDLWHDDSQPKADQELYRSIVGNLLYLMTYTRPDLAHAVQRLSRHLYDLREPHMVGAKRVLRYVKQTASAGITFKGGMRFLAGTATQAGRRGPTKSTSGMICFVGSGAVAWRSSRQRTVALSTLRGRVHRPRRARQGAPWLRGFLQEQGLAQKTTAAHCDNKSAIATGETDAVTERSKHIDVRLHFIRDCGRRDQGALRTDGRPTGGRHDQGVYSTHD</sequence>
<keyword evidence="2" id="KW-0732">Signal</keyword>
<feature type="region of interest" description="Disordered" evidence="1">
    <location>
        <begin position="386"/>
        <end position="409"/>
    </location>
</feature>
<dbReference type="EMBL" id="VJMH01001759">
    <property type="protein sequence ID" value="KAF0711096.1"/>
    <property type="molecule type" value="Genomic_DNA"/>
</dbReference>
<name>A0A485KDD4_9STRA</name>
<proteinExistence type="predicted"/>
<feature type="chain" id="PRO_5033436841" evidence="2">
    <location>
        <begin position="19"/>
        <end position="409"/>
    </location>
</feature>
<evidence type="ECO:0000313" key="4">
    <source>
        <dbReference type="EMBL" id="KAF0690300.1"/>
    </source>
</evidence>
<evidence type="ECO:0000313" key="5">
    <source>
        <dbReference type="EMBL" id="KAF0711096.1"/>
    </source>
</evidence>
<dbReference type="Pfam" id="PF07727">
    <property type="entry name" value="RVT_2"/>
    <property type="match status" value="1"/>
</dbReference>
<evidence type="ECO:0000259" key="3">
    <source>
        <dbReference type="Pfam" id="PF07727"/>
    </source>
</evidence>
<dbReference type="Proteomes" id="UP000332933">
    <property type="component" value="Unassembled WGS sequence"/>
</dbReference>
<dbReference type="EMBL" id="CAADRA010006404">
    <property type="protein sequence ID" value="VFT95062.1"/>
    <property type="molecule type" value="Genomic_DNA"/>
</dbReference>
<dbReference type="PANTHER" id="PTHR11439:SF463">
    <property type="entry name" value="REVERSE TRANSCRIPTASE TY1_COPIA-TYPE DOMAIN-CONTAINING PROTEIN"/>
    <property type="match status" value="1"/>
</dbReference>
<evidence type="ECO:0000256" key="2">
    <source>
        <dbReference type="SAM" id="SignalP"/>
    </source>
</evidence>
<reference evidence="6 8" key="1">
    <citation type="submission" date="2019-03" db="EMBL/GenBank/DDBJ databases">
        <authorList>
            <person name="Gaulin E."/>
            <person name="Dumas B."/>
        </authorList>
    </citation>
    <scope>NUCLEOTIDE SEQUENCE [LARGE SCALE GENOMIC DNA]</scope>
    <source>
        <strain evidence="6">CBS 568.67</strain>
    </source>
</reference>
<gene>
    <name evidence="6" type="primary">Aste57867_5395</name>
    <name evidence="7" type="synonym">Aste57867_18326</name>
    <name evidence="5" type="ORF">As57867_005382</name>
    <name evidence="4" type="ORF">As57867_018264</name>
    <name evidence="7" type="ORF">ASTE57867_18326</name>
    <name evidence="6" type="ORF">ASTE57867_5395</name>
</gene>
<dbReference type="EMBL" id="CAADRA010001760">
    <property type="protein sequence ID" value="VFT82453.1"/>
    <property type="molecule type" value="Genomic_DNA"/>
</dbReference>
<evidence type="ECO:0000313" key="7">
    <source>
        <dbReference type="EMBL" id="VFT95062.1"/>
    </source>
</evidence>
<dbReference type="InterPro" id="IPR013103">
    <property type="entry name" value="RVT_2"/>
</dbReference>
<dbReference type="AlphaFoldDB" id="A0A485KDD4"/>
<accession>A0A485KDD4</accession>
<dbReference type="OrthoDB" id="158631at2759"/>